<dbReference type="KEGG" id="axy:AXYL_03549"/>
<feature type="transmembrane region" description="Helical" evidence="1">
    <location>
        <begin position="6"/>
        <end position="26"/>
    </location>
</feature>
<dbReference type="GO" id="GO:0015074">
    <property type="term" value="P:DNA integration"/>
    <property type="evidence" value="ECO:0007669"/>
    <property type="project" value="InterPro"/>
</dbReference>
<keyword evidence="1" id="KW-0472">Membrane</keyword>
<dbReference type="STRING" id="762376.AXYL_03549"/>
<dbReference type="InterPro" id="IPR050900">
    <property type="entry name" value="Transposase_IS3/IS150/IS904"/>
</dbReference>
<dbReference type="SUPFAM" id="SSF53098">
    <property type="entry name" value="Ribonuclease H-like"/>
    <property type="match status" value="1"/>
</dbReference>
<evidence type="ECO:0000259" key="2">
    <source>
        <dbReference type="Pfam" id="PF13333"/>
    </source>
</evidence>
<keyword evidence="1" id="KW-1133">Transmembrane helix</keyword>
<dbReference type="eggNOG" id="COG2801">
    <property type="taxonomic scope" value="Bacteria"/>
</dbReference>
<reference evidence="3 4" key="1">
    <citation type="journal article" date="2011" name="J. Bacteriol.">
        <title>Complete genome sequence of the haloaromatic acid-degrading bacterium Achromobacter xylosoxidans A8.</title>
        <authorList>
            <person name="Strnad H."/>
            <person name="Ridl J."/>
            <person name="Paces J."/>
            <person name="Kolar M."/>
            <person name="Vlcek C."/>
            <person name="Paces V."/>
        </authorList>
    </citation>
    <scope>NUCLEOTIDE SEQUENCE [LARGE SCALE GENOMIC DNA]</scope>
    <source>
        <strain evidence="3 4">A8</strain>
    </source>
</reference>
<keyword evidence="1" id="KW-0812">Transmembrane</keyword>
<accession>E3HK72</accession>
<gene>
    <name evidence="3" type="ordered locus">AXYL_03549</name>
</gene>
<dbReference type="Proteomes" id="UP000006876">
    <property type="component" value="Chromosome"/>
</dbReference>
<dbReference type="Pfam" id="PF13333">
    <property type="entry name" value="rve_2"/>
    <property type="match status" value="1"/>
</dbReference>
<dbReference type="PANTHER" id="PTHR46889:SF4">
    <property type="entry name" value="TRANSPOSASE INSO FOR INSERTION SEQUENCE ELEMENT IS911B-RELATED"/>
    <property type="match status" value="1"/>
</dbReference>
<proteinExistence type="predicted"/>
<dbReference type="PANTHER" id="PTHR46889">
    <property type="entry name" value="TRANSPOSASE INSF FOR INSERTION SEQUENCE IS3B-RELATED"/>
    <property type="match status" value="1"/>
</dbReference>
<evidence type="ECO:0000313" key="3">
    <source>
        <dbReference type="EMBL" id="ADP16869.1"/>
    </source>
</evidence>
<evidence type="ECO:0000313" key="4">
    <source>
        <dbReference type="Proteomes" id="UP000006876"/>
    </source>
</evidence>
<organism evidence="3 4">
    <name type="scientific">Achromobacter xylosoxidans (strain A8)</name>
    <dbReference type="NCBI Taxonomy" id="762376"/>
    <lineage>
        <taxon>Bacteria</taxon>
        <taxon>Pseudomonadati</taxon>
        <taxon>Pseudomonadota</taxon>
        <taxon>Betaproteobacteria</taxon>
        <taxon>Burkholderiales</taxon>
        <taxon>Alcaligenaceae</taxon>
        <taxon>Achromobacter</taxon>
    </lineage>
</organism>
<name>E3HK72_ACHXA</name>
<dbReference type="HOGENOM" id="CLU_027402_41_5_4"/>
<dbReference type="InterPro" id="IPR001584">
    <property type="entry name" value="Integrase_cat-core"/>
</dbReference>
<feature type="domain" description="Integrase catalytic" evidence="2">
    <location>
        <begin position="23"/>
        <end position="76"/>
    </location>
</feature>
<dbReference type="EMBL" id="CP002287">
    <property type="protein sequence ID" value="ADP16869.1"/>
    <property type="molecule type" value="Genomic_DNA"/>
</dbReference>
<dbReference type="InterPro" id="IPR012337">
    <property type="entry name" value="RNaseH-like_sf"/>
</dbReference>
<dbReference type="AlphaFoldDB" id="E3HK72"/>
<dbReference type="RefSeq" id="WP_013394183.1">
    <property type="nucleotide sequence ID" value="NC_014640.1"/>
</dbReference>
<protein>
    <submittedName>
        <fullName evidence="3">Transposase, IS3 family protein 1</fullName>
    </submittedName>
</protein>
<sequence>MSNYNSAAVGGEIVVCHLFLVAESFFGGRKKEHIKKHIYSDRDAATLSLAEYIDDFYNSVRRHSYLGGVSPNEFEAAHSKRKLGVH</sequence>
<evidence type="ECO:0000256" key="1">
    <source>
        <dbReference type="SAM" id="Phobius"/>
    </source>
</evidence>